<dbReference type="AlphaFoldDB" id="A0A317U141"/>
<protein>
    <submittedName>
        <fullName evidence="1">Uncharacterized protein</fullName>
    </submittedName>
</protein>
<evidence type="ECO:0000313" key="4">
    <source>
        <dbReference type="Proteomes" id="UP000287374"/>
    </source>
</evidence>
<proteinExistence type="predicted"/>
<accession>A0A317U141</accession>
<comment type="caution">
    <text evidence="1">The sequence shown here is derived from an EMBL/GenBank/DDBJ whole genome shotgun (WGS) entry which is preliminary data.</text>
</comment>
<evidence type="ECO:0000313" key="3">
    <source>
        <dbReference type="Proteomes" id="UP000247152"/>
    </source>
</evidence>
<dbReference type="OrthoDB" id="5653587at2"/>
<gene>
    <name evidence="1" type="ORF">DGG96_18285</name>
    <name evidence="2" type="ORF">ELY20_15415</name>
</gene>
<organism evidence="1 3">
    <name type="scientific">Legionella qingyii</name>
    <dbReference type="NCBI Taxonomy" id="2184757"/>
    <lineage>
        <taxon>Bacteria</taxon>
        <taxon>Pseudomonadati</taxon>
        <taxon>Pseudomonadota</taxon>
        <taxon>Gammaproteobacteria</taxon>
        <taxon>Legionellales</taxon>
        <taxon>Legionellaceae</taxon>
        <taxon>Legionella</taxon>
    </lineage>
</organism>
<keyword evidence="4" id="KW-1185">Reference proteome</keyword>
<evidence type="ECO:0000313" key="1">
    <source>
        <dbReference type="EMBL" id="PWY54222.1"/>
    </source>
</evidence>
<dbReference type="EMBL" id="RZGX01000027">
    <property type="protein sequence ID" value="RUR19806.1"/>
    <property type="molecule type" value="Genomic_DNA"/>
</dbReference>
<dbReference type="Proteomes" id="UP000287374">
    <property type="component" value="Unassembled WGS sequence"/>
</dbReference>
<reference evidence="1 3" key="1">
    <citation type="submission" date="2018-05" db="EMBL/GenBank/DDBJ databases">
        <title>Legionella qingyii sp.nov., whole genome shotgun sequence.</title>
        <authorList>
            <person name="Wu H."/>
            <person name="Zhu Q."/>
            <person name="Hu C."/>
        </authorList>
    </citation>
    <scope>NUCLEOTIDE SEQUENCE [LARGE SCALE GENOMIC DNA]</scope>
    <source>
        <strain evidence="1 3">HEB18</strain>
    </source>
</reference>
<evidence type="ECO:0000313" key="2">
    <source>
        <dbReference type="EMBL" id="RUR19806.1"/>
    </source>
</evidence>
<sequence>MKVKAHEWMNEDGELDLISETQKKLAQSPTARHVLSQYLFFKQNGLAKSAQEIRDNVNNAMEIAYERDTDFAPNERFDIENGRLGF</sequence>
<dbReference type="RefSeq" id="WP_110143971.1">
    <property type="nucleotide sequence ID" value="NZ_QHJG01000041.1"/>
</dbReference>
<name>A0A317U141_9GAMM</name>
<dbReference type="Proteomes" id="UP000247152">
    <property type="component" value="Unassembled WGS sequence"/>
</dbReference>
<reference evidence="2 4" key="2">
    <citation type="submission" date="2018-12" db="EMBL/GenBank/DDBJ databases">
        <title>Legionella sp,whole genome shotgun sequence.</title>
        <authorList>
            <person name="Wu H."/>
        </authorList>
    </citation>
    <scope>NUCLEOTIDE SEQUENCE [LARGE SCALE GENOMIC DNA]</scope>
    <source>
        <strain evidence="2">Km489</strain>
        <strain evidence="4">km489</strain>
    </source>
</reference>
<dbReference type="EMBL" id="QHJG01000041">
    <property type="protein sequence ID" value="PWY54222.1"/>
    <property type="molecule type" value="Genomic_DNA"/>
</dbReference>